<gene>
    <name evidence="2" type="ORF">EYC87_15885</name>
</gene>
<feature type="transmembrane region" description="Helical" evidence="1">
    <location>
        <begin position="15"/>
        <end position="35"/>
    </location>
</feature>
<comment type="caution">
    <text evidence="2">The sequence shown here is derived from an EMBL/GenBank/DDBJ whole genome shotgun (WGS) entry which is preliminary data.</text>
</comment>
<keyword evidence="1" id="KW-1133">Transmembrane helix</keyword>
<evidence type="ECO:0000256" key="1">
    <source>
        <dbReference type="SAM" id="Phobius"/>
    </source>
</evidence>
<keyword evidence="1" id="KW-0472">Membrane</keyword>
<accession>A0ABT3SYJ2</accession>
<name>A0ABT3SYJ2_9GAMM</name>
<evidence type="ECO:0008006" key="4">
    <source>
        <dbReference type="Google" id="ProtNLM"/>
    </source>
</evidence>
<dbReference type="InterPro" id="IPR032092">
    <property type="entry name" value="PilW"/>
</dbReference>
<keyword evidence="3" id="KW-1185">Reference proteome</keyword>
<dbReference type="Pfam" id="PF16074">
    <property type="entry name" value="PilW"/>
    <property type="match status" value="1"/>
</dbReference>
<organism evidence="2 3">
    <name type="scientific">Candidatus Seongchinamella marina</name>
    <dbReference type="NCBI Taxonomy" id="2518990"/>
    <lineage>
        <taxon>Bacteria</taxon>
        <taxon>Pseudomonadati</taxon>
        <taxon>Pseudomonadota</taxon>
        <taxon>Gammaproteobacteria</taxon>
        <taxon>Cellvibrionales</taxon>
        <taxon>Halieaceae</taxon>
        <taxon>Seongchinamella</taxon>
    </lineage>
</organism>
<evidence type="ECO:0000313" key="3">
    <source>
        <dbReference type="Proteomes" id="UP001143307"/>
    </source>
</evidence>
<sequence length="359" mass="38938">MNVNMASRYTDRSDGLGLIEIMIALALGVIIMLGVTEIATQNSLTRYELERTGRQIESAAYALRVIENDINNSDFWGEVGDTPRWSPAMPALPALPASGLPPVCAGLDADTDTAIGELWHTIGVPVQGQEATVGGNCITTVKAGTDFIAVRRASSCALGTLPAGTCDPEGEDFHVQVNACFDPADGTRLPADLYIEAGGSGLSALSGETRECDSTVLAPRYRIFNSIYFVHDDPDDDENDDQLRRARLEGSGPATYRQVPLVEGVELLRFEYGLDNDGDGQVDETKAAPVNTEWGDVVMVRIYLVVRNLEPSPGYSDDRAYNIAGAAYVVPNDLKDHRRQVYTRTVGLRNVAGRREEQL</sequence>
<evidence type="ECO:0000313" key="2">
    <source>
        <dbReference type="EMBL" id="MCX2975070.1"/>
    </source>
</evidence>
<reference evidence="2" key="1">
    <citation type="submission" date="2019-02" db="EMBL/GenBank/DDBJ databases">
        <authorList>
            <person name="Li S.-H."/>
        </authorList>
    </citation>
    <scope>NUCLEOTIDE SEQUENCE</scope>
    <source>
        <strain evidence="2">IMCC8485</strain>
    </source>
</reference>
<keyword evidence="1" id="KW-0812">Transmembrane</keyword>
<proteinExistence type="predicted"/>
<dbReference type="RefSeq" id="WP_279253731.1">
    <property type="nucleotide sequence ID" value="NZ_SHNP01000005.1"/>
</dbReference>
<dbReference type="EMBL" id="SHNP01000005">
    <property type="protein sequence ID" value="MCX2975070.1"/>
    <property type="molecule type" value="Genomic_DNA"/>
</dbReference>
<dbReference type="Proteomes" id="UP001143307">
    <property type="component" value="Unassembled WGS sequence"/>
</dbReference>
<protein>
    <recommendedName>
        <fullName evidence="4">Type IV pilus assembly protein PilW</fullName>
    </recommendedName>
</protein>